<dbReference type="AlphaFoldDB" id="A0A072P5M1"/>
<dbReference type="PANTHER" id="PTHR46910">
    <property type="entry name" value="TRANSCRIPTION FACTOR PDR1"/>
    <property type="match status" value="1"/>
</dbReference>
<sequence length="589" mass="64357">MRKRFTDLIAKFGPLTWRSRDNCPLSPAADCSMFSNDNQPALAPPLLPSVVGTASFHSGHLKDGPARSHGASIPLAQGAPGKDAHFSPHKGHFAYAFALAKSSLLANGILSPSDAPPGEVPPVTRQARRAPAPLDMEASIEPVAELGIDKARLVLAEFTDTILPIWPCVDLSVLQQTLDEVFRDCTREPQDHIINLEPIAMSATAIDTLKAALGISMLVNGEETAPLARHLPRYLDWSIESIVMGSEADIPNLVLAVLLSLYHLYRGSLLKAWRTIGAASKACFELGMHQTPAVDSQLDSSNSPLVHHQTLFCCIFVIDRRCSFGLGLPYAIHLEDIDEKRLQIGPSNPYLAVMAEYDCITSEILPLVSSQERLEKKVQQHAYFLEFQLHGLRDKFESFLTDIEASHSKSIKFGPRLLQNMRISLTARVNHARSQLRLSQIQASGGVKDDPVSARIVTDAACETISVCASLIRDADVLGSLRINFDFFICAALATLLTVVSQQPELYGDKCRDPFHEALDSLATSKHRLFNPRKNTFTFDQLREIAGCINMSKRSSGLLGALEGDGTLPTSLDLSHPFSAGECFASFPC</sequence>
<dbReference type="Pfam" id="PF04082">
    <property type="entry name" value="Fungal_trans"/>
    <property type="match status" value="1"/>
</dbReference>
<name>A0A072P5M1_9EURO</name>
<dbReference type="RefSeq" id="XP_013257173.1">
    <property type="nucleotide sequence ID" value="XM_013401719.1"/>
</dbReference>
<keyword evidence="1" id="KW-0539">Nucleus</keyword>
<gene>
    <name evidence="4" type="ORF">A1O9_09025</name>
</gene>
<dbReference type="HOGENOM" id="CLU_019896_0_0_1"/>
<evidence type="ECO:0000313" key="5">
    <source>
        <dbReference type="Proteomes" id="UP000027920"/>
    </source>
</evidence>
<dbReference type="SMART" id="SM00906">
    <property type="entry name" value="Fungal_trans"/>
    <property type="match status" value="1"/>
</dbReference>
<proteinExistence type="predicted"/>
<evidence type="ECO:0000256" key="2">
    <source>
        <dbReference type="SAM" id="MobiDB-lite"/>
    </source>
</evidence>
<dbReference type="GeneID" id="25283935"/>
<evidence type="ECO:0000313" key="4">
    <source>
        <dbReference type="EMBL" id="KEF54583.1"/>
    </source>
</evidence>
<evidence type="ECO:0000259" key="3">
    <source>
        <dbReference type="SMART" id="SM00906"/>
    </source>
</evidence>
<feature type="region of interest" description="Disordered" evidence="2">
    <location>
        <begin position="58"/>
        <end position="83"/>
    </location>
</feature>
<dbReference type="PANTHER" id="PTHR46910:SF13">
    <property type="entry name" value="SPECIFIC TRANSCRIPTION FACTOR, PUTATIVE (AFU_ORTHOLOGUE AFUA_4G06190)-RELATED"/>
    <property type="match status" value="1"/>
</dbReference>
<dbReference type="GO" id="GO:0008270">
    <property type="term" value="F:zinc ion binding"/>
    <property type="evidence" value="ECO:0007669"/>
    <property type="project" value="InterPro"/>
</dbReference>
<accession>A0A072P5M1</accession>
<dbReference type="GO" id="GO:0003700">
    <property type="term" value="F:DNA-binding transcription factor activity"/>
    <property type="evidence" value="ECO:0007669"/>
    <property type="project" value="InterPro"/>
</dbReference>
<dbReference type="EMBL" id="AMGV01000009">
    <property type="protein sequence ID" value="KEF54583.1"/>
    <property type="molecule type" value="Genomic_DNA"/>
</dbReference>
<dbReference type="Proteomes" id="UP000027920">
    <property type="component" value="Unassembled WGS sequence"/>
</dbReference>
<keyword evidence="5" id="KW-1185">Reference proteome</keyword>
<reference evidence="4 5" key="1">
    <citation type="submission" date="2013-03" db="EMBL/GenBank/DDBJ databases">
        <title>The Genome Sequence of Exophiala aquamarina CBS 119918.</title>
        <authorList>
            <consortium name="The Broad Institute Genomics Platform"/>
            <person name="Cuomo C."/>
            <person name="de Hoog S."/>
            <person name="Gorbushina A."/>
            <person name="Walker B."/>
            <person name="Young S.K."/>
            <person name="Zeng Q."/>
            <person name="Gargeya S."/>
            <person name="Fitzgerald M."/>
            <person name="Haas B."/>
            <person name="Abouelleil A."/>
            <person name="Allen A.W."/>
            <person name="Alvarado L."/>
            <person name="Arachchi H.M."/>
            <person name="Berlin A.M."/>
            <person name="Chapman S.B."/>
            <person name="Gainer-Dewar J."/>
            <person name="Goldberg J."/>
            <person name="Griggs A."/>
            <person name="Gujja S."/>
            <person name="Hansen M."/>
            <person name="Howarth C."/>
            <person name="Imamovic A."/>
            <person name="Ireland A."/>
            <person name="Larimer J."/>
            <person name="McCowan C."/>
            <person name="Murphy C."/>
            <person name="Pearson M."/>
            <person name="Poon T.W."/>
            <person name="Priest M."/>
            <person name="Roberts A."/>
            <person name="Saif S."/>
            <person name="Shea T."/>
            <person name="Sisk P."/>
            <person name="Sykes S."/>
            <person name="Wortman J."/>
            <person name="Nusbaum C."/>
            <person name="Birren B."/>
        </authorList>
    </citation>
    <scope>NUCLEOTIDE SEQUENCE [LARGE SCALE GENOMIC DNA]</scope>
    <source>
        <strain evidence="4 5">CBS 119918</strain>
    </source>
</reference>
<organism evidence="4 5">
    <name type="scientific">Exophiala aquamarina CBS 119918</name>
    <dbReference type="NCBI Taxonomy" id="1182545"/>
    <lineage>
        <taxon>Eukaryota</taxon>
        <taxon>Fungi</taxon>
        <taxon>Dikarya</taxon>
        <taxon>Ascomycota</taxon>
        <taxon>Pezizomycotina</taxon>
        <taxon>Eurotiomycetes</taxon>
        <taxon>Chaetothyriomycetidae</taxon>
        <taxon>Chaetothyriales</taxon>
        <taxon>Herpotrichiellaceae</taxon>
        <taxon>Exophiala</taxon>
    </lineage>
</organism>
<dbReference type="GO" id="GO:0003677">
    <property type="term" value="F:DNA binding"/>
    <property type="evidence" value="ECO:0007669"/>
    <property type="project" value="InterPro"/>
</dbReference>
<dbReference type="GO" id="GO:0006351">
    <property type="term" value="P:DNA-templated transcription"/>
    <property type="evidence" value="ECO:0007669"/>
    <property type="project" value="InterPro"/>
</dbReference>
<evidence type="ECO:0000256" key="1">
    <source>
        <dbReference type="ARBA" id="ARBA00023242"/>
    </source>
</evidence>
<dbReference type="CDD" id="cd12148">
    <property type="entry name" value="fungal_TF_MHR"/>
    <property type="match status" value="1"/>
</dbReference>
<feature type="domain" description="Xylanolytic transcriptional activator regulatory" evidence="3">
    <location>
        <begin position="272"/>
        <end position="347"/>
    </location>
</feature>
<comment type="caution">
    <text evidence="4">The sequence shown here is derived from an EMBL/GenBank/DDBJ whole genome shotgun (WGS) entry which is preliminary data.</text>
</comment>
<dbReference type="OrthoDB" id="4330117at2759"/>
<dbReference type="VEuPathDB" id="FungiDB:A1O9_09025"/>
<protein>
    <recommendedName>
        <fullName evidence="3">Xylanolytic transcriptional activator regulatory domain-containing protein</fullName>
    </recommendedName>
</protein>
<dbReference type="InterPro" id="IPR050987">
    <property type="entry name" value="AtrR-like"/>
</dbReference>
<dbReference type="STRING" id="1182545.A0A072P5M1"/>
<dbReference type="InterPro" id="IPR007219">
    <property type="entry name" value="XnlR_reg_dom"/>
</dbReference>